<feature type="domain" description="F-box associated beta-propeller type 1" evidence="1">
    <location>
        <begin position="115"/>
        <end position="265"/>
    </location>
</feature>
<evidence type="ECO:0000313" key="3">
    <source>
        <dbReference type="Proteomes" id="UP001151760"/>
    </source>
</evidence>
<dbReference type="InterPro" id="IPR006527">
    <property type="entry name" value="F-box-assoc_dom_typ1"/>
</dbReference>
<name>A0ABQ5BHW3_9ASTR</name>
<proteinExistence type="predicted"/>
<evidence type="ECO:0000313" key="2">
    <source>
        <dbReference type="EMBL" id="GJT14138.1"/>
    </source>
</evidence>
<accession>A0ABQ5BHW3</accession>
<protein>
    <recommendedName>
        <fullName evidence="1">F-box associated beta-propeller type 1 domain-containing protein</fullName>
    </recommendedName>
</protein>
<dbReference type="PANTHER" id="PTHR35546">
    <property type="entry name" value="F-BOX PROTEIN INTERACTION DOMAIN PROTEIN-RELATED"/>
    <property type="match status" value="1"/>
</dbReference>
<organism evidence="2 3">
    <name type="scientific">Tanacetum coccineum</name>
    <dbReference type="NCBI Taxonomy" id="301880"/>
    <lineage>
        <taxon>Eukaryota</taxon>
        <taxon>Viridiplantae</taxon>
        <taxon>Streptophyta</taxon>
        <taxon>Embryophyta</taxon>
        <taxon>Tracheophyta</taxon>
        <taxon>Spermatophyta</taxon>
        <taxon>Magnoliopsida</taxon>
        <taxon>eudicotyledons</taxon>
        <taxon>Gunneridae</taxon>
        <taxon>Pentapetalae</taxon>
        <taxon>asterids</taxon>
        <taxon>campanulids</taxon>
        <taxon>Asterales</taxon>
        <taxon>Asteraceae</taxon>
        <taxon>Asteroideae</taxon>
        <taxon>Anthemideae</taxon>
        <taxon>Anthemidinae</taxon>
        <taxon>Tanacetum</taxon>
    </lineage>
</organism>
<keyword evidence="3" id="KW-1185">Reference proteome</keyword>
<gene>
    <name evidence="2" type="ORF">Tco_0861180</name>
</gene>
<dbReference type="InterPro" id="IPR055290">
    <property type="entry name" value="At3g26010-like"/>
</dbReference>
<comment type="caution">
    <text evidence="2">The sequence shown here is derived from an EMBL/GenBank/DDBJ whole genome shotgun (WGS) entry which is preliminary data.</text>
</comment>
<dbReference type="Proteomes" id="UP001151760">
    <property type="component" value="Unassembled WGS sequence"/>
</dbReference>
<dbReference type="EMBL" id="BQNB010013286">
    <property type="protein sequence ID" value="GJT14138.1"/>
    <property type="molecule type" value="Genomic_DNA"/>
</dbReference>
<reference evidence="2" key="1">
    <citation type="journal article" date="2022" name="Int. J. Mol. Sci.">
        <title>Draft Genome of Tanacetum Coccineum: Genomic Comparison of Closely Related Tanacetum-Family Plants.</title>
        <authorList>
            <person name="Yamashiro T."/>
            <person name="Shiraishi A."/>
            <person name="Nakayama K."/>
            <person name="Satake H."/>
        </authorList>
    </citation>
    <scope>NUCLEOTIDE SEQUENCE</scope>
</reference>
<dbReference type="Pfam" id="PF07734">
    <property type="entry name" value="FBA_1"/>
    <property type="match status" value="1"/>
</dbReference>
<dbReference type="PANTHER" id="PTHR35546:SF130">
    <property type="entry name" value="EXPRESSED PROTEIN"/>
    <property type="match status" value="1"/>
</dbReference>
<reference evidence="2" key="2">
    <citation type="submission" date="2022-01" db="EMBL/GenBank/DDBJ databases">
        <authorList>
            <person name="Yamashiro T."/>
            <person name="Shiraishi A."/>
            <person name="Satake H."/>
            <person name="Nakayama K."/>
        </authorList>
    </citation>
    <scope>NUCLEOTIDE SEQUENCE</scope>
</reference>
<sequence>MQQIRNIDPPAGLFVNHITSSFHCVFFSLDTRIKSTKYTSDKSFTLGYTEAVVNVNILQSCNDYAHDDLNFYGCAGLRLAFDPTKSPDYKVIRSLDSPAGLFVNHIRSSFDCDFVSLDPRINSRKYTIENSFTLGSTEEADKVKILQSCNGLLLCTGSRRHAFDYVYNPSTNLLKILPEPDYANVDSNVYGCAGLRLAFDPTKSPYYKVVRAGRTCSDIFIQIYCSEKGNWSLCNERFNYFFFLHFDSAMYWNNALHWLETENSQLTHYKLNIEYPDHPIITIIQIPQSLQQGRNFFKSYGNILPMIITIQIPHILHLEGKLFDSRGCLLLVRRDDFGSSEFTIYEMMKGSSVWSVRYHVDTDDFMTPHLPEEVDSVVEYNLISKNLREMYDMGSNQLTDDYHDGFIPPFAMYDMRPKQVDHKLEDAEDEQCRAMEDAAALRAELNSLQQ</sequence>
<evidence type="ECO:0000259" key="1">
    <source>
        <dbReference type="Pfam" id="PF07734"/>
    </source>
</evidence>